<sequence>EATPCKPYPPPEPPDLPTPYPPPPESTESGQSATAFYRIALLPTPLVGVRAVEYVNEERQGNRRGVKEELQHISKYFNLMGQSQFSLGPIKIDYRELKQYYGLVDLIHDNSYGPIGLLDPNPQTECFSLIQYFVRALSSLQVLPASAVVSPHVKVERRCPLWVPSLIYTWFPLQITPITPLKLLKPTESWGGAYPFIKSSTSVLSACPDSLVLQDGKEMHECVVKTCDVRDKILATVLVDREYQEVGITSDCASILSICFVKLEVCAIDMKGSMELHHLQLDDGEFQFEGTK</sequence>
<organism evidence="2 3">
    <name type="scientific">Trifolium medium</name>
    <dbReference type="NCBI Taxonomy" id="97028"/>
    <lineage>
        <taxon>Eukaryota</taxon>
        <taxon>Viridiplantae</taxon>
        <taxon>Streptophyta</taxon>
        <taxon>Embryophyta</taxon>
        <taxon>Tracheophyta</taxon>
        <taxon>Spermatophyta</taxon>
        <taxon>Magnoliopsida</taxon>
        <taxon>eudicotyledons</taxon>
        <taxon>Gunneridae</taxon>
        <taxon>Pentapetalae</taxon>
        <taxon>rosids</taxon>
        <taxon>fabids</taxon>
        <taxon>Fabales</taxon>
        <taxon>Fabaceae</taxon>
        <taxon>Papilionoideae</taxon>
        <taxon>50 kb inversion clade</taxon>
        <taxon>NPAAA clade</taxon>
        <taxon>Hologalegina</taxon>
        <taxon>IRL clade</taxon>
        <taxon>Trifolieae</taxon>
        <taxon>Trifolium</taxon>
    </lineage>
</organism>
<name>A0A392N733_9FABA</name>
<evidence type="ECO:0000313" key="2">
    <source>
        <dbReference type="EMBL" id="MCH95610.1"/>
    </source>
</evidence>
<dbReference type="EMBL" id="LXQA010030242">
    <property type="protein sequence ID" value="MCH95610.1"/>
    <property type="molecule type" value="Genomic_DNA"/>
</dbReference>
<dbReference type="Proteomes" id="UP000265520">
    <property type="component" value="Unassembled WGS sequence"/>
</dbReference>
<keyword evidence="3" id="KW-1185">Reference proteome</keyword>
<gene>
    <name evidence="2" type="ORF">A2U01_0016590</name>
</gene>
<dbReference type="AlphaFoldDB" id="A0A392N733"/>
<accession>A0A392N733</accession>
<reference evidence="2 3" key="1">
    <citation type="journal article" date="2018" name="Front. Plant Sci.">
        <title>Red Clover (Trifolium pratense) and Zigzag Clover (T. medium) - A Picture of Genomic Similarities and Differences.</title>
        <authorList>
            <person name="Dluhosova J."/>
            <person name="Istvanek J."/>
            <person name="Nedelnik J."/>
            <person name="Repkova J."/>
        </authorList>
    </citation>
    <scope>NUCLEOTIDE SEQUENCE [LARGE SCALE GENOMIC DNA]</scope>
    <source>
        <strain evidence="3">cv. 10/8</strain>
        <tissue evidence="2">Leaf</tissue>
    </source>
</reference>
<protein>
    <submittedName>
        <fullName evidence="2">Uncharacterized protein</fullName>
    </submittedName>
</protein>
<proteinExistence type="predicted"/>
<feature type="region of interest" description="Disordered" evidence="1">
    <location>
        <begin position="1"/>
        <end position="30"/>
    </location>
</feature>
<comment type="caution">
    <text evidence="2">The sequence shown here is derived from an EMBL/GenBank/DDBJ whole genome shotgun (WGS) entry which is preliminary data.</text>
</comment>
<feature type="compositionally biased region" description="Pro residues" evidence="1">
    <location>
        <begin position="1"/>
        <end position="25"/>
    </location>
</feature>
<feature type="non-terminal residue" evidence="2">
    <location>
        <position position="1"/>
    </location>
</feature>
<evidence type="ECO:0000256" key="1">
    <source>
        <dbReference type="SAM" id="MobiDB-lite"/>
    </source>
</evidence>
<evidence type="ECO:0000313" key="3">
    <source>
        <dbReference type="Proteomes" id="UP000265520"/>
    </source>
</evidence>